<feature type="transmembrane region" description="Helical" evidence="8">
    <location>
        <begin position="272"/>
        <end position="292"/>
    </location>
</feature>
<keyword evidence="5 8" id="KW-1133">Transmembrane helix</keyword>
<feature type="transmembrane region" description="Helical" evidence="8">
    <location>
        <begin position="397"/>
        <end position="416"/>
    </location>
</feature>
<feature type="transmembrane region" description="Helical" evidence="8">
    <location>
        <begin position="422"/>
        <end position="442"/>
    </location>
</feature>
<protein>
    <submittedName>
        <fullName evidence="9">Polyprenol phosphomannose-dependent alpha 1,6 mannosyltransferase MptB</fullName>
    </submittedName>
</protein>
<evidence type="ECO:0000256" key="3">
    <source>
        <dbReference type="ARBA" id="ARBA00022679"/>
    </source>
</evidence>
<evidence type="ECO:0000256" key="4">
    <source>
        <dbReference type="ARBA" id="ARBA00022692"/>
    </source>
</evidence>
<name>A0ABU1A2R9_9FLAO</name>
<keyword evidence="10" id="KW-1185">Reference proteome</keyword>
<gene>
    <name evidence="9" type="primary">mptB</name>
    <name evidence="9" type="ORF">RBU60_10085</name>
</gene>
<dbReference type="GO" id="GO:0016757">
    <property type="term" value="F:glycosyltransferase activity"/>
    <property type="evidence" value="ECO:0007669"/>
    <property type="project" value="UniProtKB-KW"/>
</dbReference>
<feature type="transmembrane region" description="Helical" evidence="8">
    <location>
        <begin position="157"/>
        <end position="179"/>
    </location>
</feature>
<dbReference type="Pfam" id="PF26314">
    <property type="entry name" value="MptA_B_family"/>
    <property type="match status" value="1"/>
</dbReference>
<feature type="transmembrane region" description="Helical" evidence="8">
    <location>
        <begin position="36"/>
        <end position="52"/>
    </location>
</feature>
<evidence type="ECO:0000256" key="1">
    <source>
        <dbReference type="ARBA" id="ARBA00004141"/>
    </source>
</evidence>
<evidence type="ECO:0000256" key="6">
    <source>
        <dbReference type="ARBA" id="ARBA00023136"/>
    </source>
</evidence>
<feature type="transmembrane region" description="Helical" evidence="8">
    <location>
        <begin position="232"/>
        <end position="260"/>
    </location>
</feature>
<evidence type="ECO:0000256" key="2">
    <source>
        <dbReference type="ARBA" id="ARBA00022676"/>
    </source>
</evidence>
<feature type="transmembrane region" description="Helical" evidence="8">
    <location>
        <begin position="365"/>
        <end position="385"/>
    </location>
</feature>
<keyword evidence="4 8" id="KW-0812">Transmembrane</keyword>
<dbReference type="RefSeq" id="WP_308864795.1">
    <property type="nucleotide sequence ID" value="NZ_JAVHUL010000026.1"/>
</dbReference>
<dbReference type="InterPro" id="IPR049829">
    <property type="entry name" value="MptA/B-like"/>
</dbReference>
<keyword evidence="2 9" id="KW-0328">Glycosyltransferase</keyword>
<comment type="similarity">
    <text evidence="7">Belongs to the MptA/B family.</text>
</comment>
<sequence>MKEFYLKYKIPFFFSAILVALYAAFAYDLERYDFVKLLSLYAALFFLSYKLIQFQQGNFKFLLFVGILFRLVFLFALPNLSQDFYRFIWDGRLLAEGINPYLSFPQQYISSENFNLFPQVGSLVEGMGSLSASNYTNYPPVSQLVYALAGIIAPKSIWGGVVVMRLVLILADVISLFFIQKILRYLKLPAHRAFWYFLNPLVILELTGNLHFEGLIVAFLAASFWLLFQKKYVWAALLFGLSVSVKLLPLVLLPLFFYYFRKNNPLNLPKLILFYGIVGLTVLLSFVPFLSAEFFNHYASSVGLWFSKFEFNASVYYIVRWLGFQTMGYNIIGIAGKILPLLVLVGVLLLSFLKRNTSEENLLTSMLFALSIYLLFATTIHPWYLITPIFLGVFTKFKYIFIWSFTVILSYFAYSNQGFEEHLWIVTLEYLIVFLFAFAEFFPTMKQRIVTQYKHYVYK</sequence>
<evidence type="ECO:0000313" key="9">
    <source>
        <dbReference type="EMBL" id="MDQ7917924.1"/>
    </source>
</evidence>
<organism evidence="9 10">
    <name type="scientific">Mesonia profundi</name>
    <dbReference type="NCBI Taxonomy" id="3070998"/>
    <lineage>
        <taxon>Bacteria</taxon>
        <taxon>Pseudomonadati</taxon>
        <taxon>Bacteroidota</taxon>
        <taxon>Flavobacteriia</taxon>
        <taxon>Flavobacteriales</taxon>
        <taxon>Flavobacteriaceae</taxon>
        <taxon>Mesonia</taxon>
    </lineage>
</organism>
<proteinExistence type="inferred from homology"/>
<feature type="transmembrane region" description="Helical" evidence="8">
    <location>
        <begin position="331"/>
        <end position="353"/>
    </location>
</feature>
<evidence type="ECO:0000256" key="5">
    <source>
        <dbReference type="ARBA" id="ARBA00022989"/>
    </source>
</evidence>
<evidence type="ECO:0000256" key="8">
    <source>
        <dbReference type="SAM" id="Phobius"/>
    </source>
</evidence>
<dbReference type="EMBL" id="JAVHUL010000026">
    <property type="protein sequence ID" value="MDQ7917924.1"/>
    <property type="molecule type" value="Genomic_DNA"/>
</dbReference>
<feature type="transmembrane region" description="Helical" evidence="8">
    <location>
        <begin position="200"/>
        <end position="226"/>
    </location>
</feature>
<comment type="caution">
    <text evidence="9">The sequence shown here is derived from an EMBL/GenBank/DDBJ whole genome shotgun (WGS) entry which is preliminary data.</text>
</comment>
<keyword evidence="6 8" id="KW-0472">Membrane</keyword>
<evidence type="ECO:0000313" key="10">
    <source>
        <dbReference type="Proteomes" id="UP001230915"/>
    </source>
</evidence>
<feature type="transmembrane region" description="Helical" evidence="8">
    <location>
        <begin position="298"/>
        <end position="319"/>
    </location>
</feature>
<dbReference type="Proteomes" id="UP001230915">
    <property type="component" value="Unassembled WGS sequence"/>
</dbReference>
<evidence type="ECO:0000256" key="7">
    <source>
        <dbReference type="ARBA" id="ARBA00043987"/>
    </source>
</evidence>
<comment type="subcellular location">
    <subcellularLocation>
        <location evidence="1">Membrane</location>
        <topology evidence="1">Multi-pass membrane protein</topology>
    </subcellularLocation>
</comment>
<accession>A0ABU1A2R9</accession>
<keyword evidence="3" id="KW-0808">Transferase</keyword>
<feature type="transmembrane region" description="Helical" evidence="8">
    <location>
        <begin position="59"/>
        <end position="77"/>
    </location>
</feature>
<dbReference type="NCBIfam" id="NF038066">
    <property type="entry name" value="MptB"/>
    <property type="match status" value="1"/>
</dbReference>
<reference evidence="9 10" key="1">
    <citation type="submission" date="2023-08" db="EMBL/GenBank/DDBJ databases">
        <title>Mesonia sp. MT50, isolated from deep-sea sediment of the Mariana Trench.</title>
        <authorList>
            <person name="Fu H."/>
        </authorList>
    </citation>
    <scope>NUCLEOTIDE SEQUENCE [LARGE SCALE GENOMIC DNA]</scope>
    <source>
        <strain evidence="9 10">MT50</strain>
    </source>
</reference>